<dbReference type="AlphaFoldDB" id="A0ABD1KFB3"/>
<dbReference type="Proteomes" id="UP001591681">
    <property type="component" value="Unassembled WGS sequence"/>
</dbReference>
<evidence type="ECO:0000313" key="2">
    <source>
        <dbReference type="EMBL" id="KAL2097809.1"/>
    </source>
</evidence>
<dbReference type="EMBL" id="JBHFQA010000006">
    <property type="protein sequence ID" value="KAL2097809.1"/>
    <property type="molecule type" value="Genomic_DNA"/>
</dbReference>
<evidence type="ECO:0000259" key="1">
    <source>
        <dbReference type="Pfam" id="PF03184"/>
    </source>
</evidence>
<protein>
    <recommendedName>
        <fullName evidence="1">DDE-1 domain-containing protein</fullName>
    </recommendedName>
</protein>
<accession>A0ABD1KFB3</accession>
<feature type="domain" description="DDE-1" evidence="1">
    <location>
        <begin position="87"/>
        <end position="251"/>
    </location>
</feature>
<name>A0ABD1KFB3_9TELE</name>
<comment type="caution">
    <text evidence="2">The sequence shown here is derived from an EMBL/GenBank/DDBJ whole genome shotgun (WGS) entry which is preliminary data.</text>
</comment>
<evidence type="ECO:0000313" key="3">
    <source>
        <dbReference type="Proteomes" id="UP001591681"/>
    </source>
</evidence>
<dbReference type="InterPro" id="IPR050863">
    <property type="entry name" value="CenT-Element_Derived"/>
</dbReference>
<organism evidence="2 3">
    <name type="scientific">Coilia grayii</name>
    <name type="common">Gray's grenadier anchovy</name>
    <dbReference type="NCBI Taxonomy" id="363190"/>
    <lineage>
        <taxon>Eukaryota</taxon>
        <taxon>Metazoa</taxon>
        <taxon>Chordata</taxon>
        <taxon>Craniata</taxon>
        <taxon>Vertebrata</taxon>
        <taxon>Euteleostomi</taxon>
        <taxon>Actinopterygii</taxon>
        <taxon>Neopterygii</taxon>
        <taxon>Teleostei</taxon>
        <taxon>Clupei</taxon>
        <taxon>Clupeiformes</taxon>
        <taxon>Clupeoidei</taxon>
        <taxon>Engraulidae</taxon>
        <taxon>Coilinae</taxon>
        <taxon>Coilia</taxon>
    </lineage>
</organism>
<reference evidence="2 3" key="1">
    <citation type="submission" date="2024-09" db="EMBL/GenBank/DDBJ databases">
        <title>A chromosome-level genome assembly of Gray's grenadier anchovy, Coilia grayii.</title>
        <authorList>
            <person name="Fu Z."/>
        </authorList>
    </citation>
    <scope>NUCLEOTIDE SEQUENCE [LARGE SCALE GENOMIC DNA]</scope>
    <source>
        <strain evidence="2">G4</strain>
        <tissue evidence="2">Muscle</tissue>
    </source>
</reference>
<dbReference type="PANTHER" id="PTHR19303">
    <property type="entry name" value="TRANSPOSON"/>
    <property type="match status" value="1"/>
</dbReference>
<dbReference type="PANTHER" id="PTHR19303:SF74">
    <property type="entry name" value="POGO TRANSPOSABLE ELEMENT WITH KRAB DOMAIN"/>
    <property type="match status" value="1"/>
</dbReference>
<keyword evidence="3" id="KW-1185">Reference proteome</keyword>
<sequence>MKRNPHISLRKPEALSAARASGMNHVVVDSWFQTYRALLNDLGIQDVPCHLWNTDESGLQDHFISKKVVGATGKACFQVTAGEKGETVTIVAGFNAVGTFTPTMVIFKGKRINPDWVDNMPENTIVRVSDNGWITSQLFLDWGHRFVQQLPKDDRRPHVLLLDGHYSHVFNIQFLHLMKKHNVHVLCYPPHTTHALQPADKALFRSLKHHWQEAGRRWIRQTGGKRLPKQLFFSIFTPAWRKAATVENAQAGFRASGMFPVQQEVIPNELFLPSQRTEREENVVFSEADIAVALEEEVFTTSTFLPDTPNTDAAFIPRPPNTDTAFIPGPPNTDAAFIPRPLTTSRPTPSNHLQAHTIHLHRQAHTIHLQVCRHHQPSYKAAREEEDGGEATLLSPDQP</sequence>
<proteinExistence type="predicted"/>
<gene>
    <name evidence="2" type="ORF">ACEWY4_007016</name>
</gene>
<dbReference type="InterPro" id="IPR004875">
    <property type="entry name" value="DDE_SF_endonuclease_dom"/>
</dbReference>
<dbReference type="Pfam" id="PF03184">
    <property type="entry name" value="DDE_1"/>
    <property type="match status" value="1"/>
</dbReference>